<accession>A0A6J2TC74</accession>
<proteinExistence type="inferred from homology"/>
<dbReference type="PANTHER" id="PTHR31040:SF1">
    <property type="entry name" value="NURIM"/>
    <property type="match status" value="1"/>
</dbReference>
<evidence type="ECO:0000256" key="3">
    <source>
        <dbReference type="ARBA" id="ARBA00022692"/>
    </source>
</evidence>
<evidence type="ECO:0000313" key="10">
    <source>
        <dbReference type="RefSeq" id="XP_030372723.1"/>
    </source>
</evidence>
<keyword evidence="9" id="KW-1185">Reference proteome</keyword>
<feature type="transmembrane region" description="Helical" evidence="8">
    <location>
        <begin position="89"/>
        <end position="107"/>
    </location>
</feature>
<evidence type="ECO:0000256" key="8">
    <source>
        <dbReference type="SAM" id="Phobius"/>
    </source>
</evidence>
<evidence type="ECO:0000256" key="6">
    <source>
        <dbReference type="ARBA" id="ARBA00031700"/>
    </source>
</evidence>
<dbReference type="Proteomes" id="UP000504634">
    <property type="component" value="Unplaced"/>
</dbReference>
<evidence type="ECO:0000256" key="7">
    <source>
        <dbReference type="ARBA" id="ARBA00032957"/>
    </source>
</evidence>
<keyword evidence="4 8" id="KW-1133">Transmembrane helix</keyword>
<feature type="transmembrane region" description="Helical" evidence="8">
    <location>
        <begin position="7"/>
        <end position="25"/>
    </location>
</feature>
<dbReference type="GeneID" id="115622798"/>
<dbReference type="PANTHER" id="PTHR31040">
    <property type="entry name" value="NURIM"/>
    <property type="match status" value="1"/>
</dbReference>
<gene>
    <name evidence="10" type="primary">LOC115622798</name>
</gene>
<feature type="transmembrane region" description="Helical" evidence="8">
    <location>
        <begin position="57"/>
        <end position="77"/>
    </location>
</feature>
<evidence type="ECO:0000256" key="4">
    <source>
        <dbReference type="ARBA" id="ARBA00022989"/>
    </source>
</evidence>
<dbReference type="RefSeq" id="XP_030372723.1">
    <property type="nucleotide sequence ID" value="XM_030516863.1"/>
</dbReference>
<feature type="transmembrane region" description="Helical" evidence="8">
    <location>
        <begin position="192"/>
        <end position="222"/>
    </location>
</feature>
<dbReference type="InterPro" id="IPR033580">
    <property type="entry name" value="Nurim-like"/>
</dbReference>
<protein>
    <recommendedName>
        <fullName evidence="7">Nuclear envelope membrane protein</fullName>
    </recommendedName>
    <alternativeName>
        <fullName evidence="6">Nuclear rim protein</fullName>
    </alternativeName>
</protein>
<comment type="similarity">
    <text evidence="2">Belongs to the nurim family.</text>
</comment>
<sequence>MASLKQLIVLLSSVATFGYTFYVVGKLMLFLSLPRNISKAHTWIFNLLDNRSRIETAYGPIVYDTLFLIAFIFQHSFTAPILRKLGCQATLRTIYSLTSSICLHYLVQNWLPATSIVLWQVDVSDSAVLWWTFVITHGICWIVIYGGSIIMDLPELLGIKQAYYDMKQYAPPIAYKSSELRNLYSHVRHPSFVGFTIILFATNVMSVDRLLLAVLLTTYMYVAWSTDQSDVAYQKQQLQRKKLELKSQ</sequence>
<name>A0A6J2TC74_DROLE</name>
<evidence type="ECO:0000256" key="2">
    <source>
        <dbReference type="ARBA" id="ARBA00010631"/>
    </source>
</evidence>
<evidence type="ECO:0000256" key="5">
    <source>
        <dbReference type="ARBA" id="ARBA00023136"/>
    </source>
</evidence>
<feature type="transmembrane region" description="Helical" evidence="8">
    <location>
        <begin position="127"/>
        <end position="151"/>
    </location>
</feature>
<reference evidence="10" key="1">
    <citation type="submission" date="2025-08" db="UniProtKB">
        <authorList>
            <consortium name="RefSeq"/>
        </authorList>
    </citation>
    <scope>IDENTIFICATION</scope>
    <source>
        <strain evidence="10">11010-0011.00</strain>
        <tissue evidence="10">Whole body</tissue>
    </source>
</reference>
<dbReference type="AlphaFoldDB" id="A0A6J2TC74"/>
<evidence type="ECO:0000313" key="9">
    <source>
        <dbReference type="Proteomes" id="UP000504634"/>
    </source>
</evidence>
<evidence type="ECO:0000256" key="1">
    <source>
        <dbReference type="ARBA" id="ARBA00004473"/>
    </source>
</evidence>
<keyword evidence="5 8" id="KW-0472">Membrane</keyword>
<dbReference type="OrthoDB" id="10050858at2759"/>
<keyword evidence="3 8" id="KW-0812">Transmembrane</keyword>
<comment type="subcellular location">
    <subcellularLocation>
        <location evidence="1">Nucleus inner membrane</location>
        <topology evidence="1">Multi-pass membrane protein</topology>
    </subcellularLocation>
</comment>
<organism evidence="9 10">
    <name type="scientific">Drosophila lebanonensis</name>
    <name type="common">Fruit fly</name>
    <name type="synonym">Scaptodrosophila lebanonensis</name>
    <dbReference type="NCBI Taxonomy" id="7225"/>
    <lineage>
        <taxon>Eukaryota</taxon>
        <taxon>Metazoa</taxon>
        <taxon>Ecdysozoa</taxon>
        <taxon>Arthropoda</taxon>
        <taxon>Hexapoda</taxon>
        <taxon>Insecta</taxon>
        <taxon>Pterygota</taxon>
        <taxon>Neoptera</taxon>
        <taxon>Endopterygota</taxon>
        <taxon>Diptera</taxon>
        <taxon>Brachycera</taxon>
        <taxon>Muscomorpha</taxon>
        <taxon>Ephydroidea</taxon>
        <taxon>Drosophilidae</taxon>
        <taxon>Scaptodrosophila</taxon>
    </lineage>
</organism>
<dbReference type="GO" id="GO:0005637">
    <property type="term" value="C:nuclear inner membrane"/>
    <property type="evidence" value="ECO:0007669"/>
    <property type="project" value="UniProtKB-SubCell"/>
</dbReference>